<dbReference type="RefSeq" id="WP_191626722.1">
    <property type="nucleotide sequence ID" value="NZ_OZ024668.1"/>
</dbReference>
<reference evidence="1 3" key="2">
    <citation type="submission" date="2024-03" db="EMBL/GenBank/DDBJ databases">
        <authorList>
            <person name="Alaster D. Moffat"/>
            <person name="Govind Chandra"/>
            <person name="Andrew W. Truman"/>
        </authorList>
    </citation>
    <scope>NUCLEOTIDE SEQUENCE [LARGE SCALE GENOMIC DNA]</scope>
    <source>
        <strain evidence="1">PS652</strain>
    </source>
</reference>
<proteinExistence type="predicted"/>
<evidence type="ECO:0000313" key="1">
    <source>
        <dbReference type="EMBL" id="CAK9889194.1"/>
    </source>
</evidence>
<evidence type="ECO:0000313" key="2">
    <source>
        <dbReference type="EMBL" id="VVM66412.1"/>
    </source>
</evidence>
<accession>A0A5E6RF88</accession>
<organism evidence="2">
    <name type="scientific">Pseudomonas fluorescens</name>
    <dbReference type="NCBI Taxonomy" id="294"/>
    <lineage>
        <taxon>Bacteria</taxon>
        <taxon>Pseudomonadati</taxon>
        <taxon>Pseudomonadota</taxon>
        <taxon>Gammaproteobacteria</taxon>
        <taxon>Pseudomonadales</taxon>
        <taxon>Pseudomonadaceae</taxon>
        <taxon>Pseudomonas</taxon>
    </lineage>
</organism>
<name>A0A5E6RF88_PSEFL</name>
<dbReference type="EMBL" id="CABVHG010000007">
    <property type="protein sequence ID" value="VVM66412.1"/>
    <property type="molecule type" value="Genomic_DNA"/>
</dbReference>
<reference evidence="2" key="1">
    <citation type="submission" date="2019-09" db="EMBL/GenBank/DDBJ databases">
        <authorList>
            <person name="Chandra G."/>
            <person name="Truman W A."/>
        </authorList>
    </citation>
    <scope>NUCLEOTIDE SEQUENCE [LARGE SCALE GENOMIC DNA]</scope>
    <source>
        <strain evidence="2">PS652</strain>
    </source>
</reference>
<evidence type="ECO:0000313" key="3">
    <source>
        <dbReference type="Proteomes" id="UP000326595"/>
    </source>
</evidence>
<gene>
    <name evidence="2" type="ORF">PS652_01548</name>
    <name evidence="1" type="ORF">PS652_02023</name>
</gene>
<dbReference type="AlphaFoldDB" id="A0A5E6RF88"/>
<sequence length="97" mass="10250">MSEPSKSLSVATIVPAVKSHPDNPHPVMGTKVLLSDGSELNGVTSVELKASVEDGVWHAVITVLPREIPTICANARFVEVGISDLKSTAREHARVAP</sequence>
<dbReference type="EMBL" id="OZ024668">
    <property type="protein sequence ID" value="CAK9889194.1"/>
    <property type="molecule type" value="Genomic_DNA"/>
</dbReference>
<protein>
    <submittedName>
        <fullName evidence="2">Uncharacterized protein</fullName>
    </submittedName>
</protein>
<dbReference type="Proteomes" id="UP000326595">
    <property type="component" value="Chromosome"/>
</dbReference>